<dbReference type="Proteomes" id="UP000297475">
    <property type="component" value="Unassembled WGS sequence"/>
</dbReference>
<proteinExistence type="predicted"/>
<comment type="caution">
    <text evidence="1">The sequence shown here is derived from an EMBL/GenBank/DDBJ whole genome shotgun (WGS) entry which is preliminary data.</text>
</comment>
<dbReference type="AlphaFoldDB" id="A0A4Z0W410"/>
<accession>A0A4Z0W410</accession>
<evidence type="ECO:0000313" key="2">
    <source>
        <dbReference type="Proteomes" id="UP000297475"/>
    </source>
</evidence>
<sequence length="87" mass="9955">MDFIQDSPFFFMKLIRQNQTPLVGGCSNHRFLSLFSLQQPYYTAITKLKPLIATLRNRAVPLSMARQAPERDAISPENFLMVNGFFG</sequence>
<evidence type="ECO:0000313" key="1">
    <source>
        <dbReference type="EMBL" id="TGG92044.1"/>
    </source>
</evidence>
<reference evidence="1 2" key="1">
    <citation type="submission" date="2019-04" db="EMBL/GenBank/DDBJ databases">
        <title>Natronospirillum operosus gen. nov., sp. nov., a haloalkaliphilic satellite isolated from decaying biomass of laboratory culture of cyanobacterium Geitlerinema sp. and proposal of Natronospirillaceae fam. nov. and Saccharospirillaceae fam. nov.</title>
        <authorList>
            <person name="Kevbrin V."/>
            <person name="Boltyanskaya Y."/>
            <person name="Koziaeva V."/>
            <person name="Grouzdev D.S."/>
            <person name="Park M."/>
            <person name="Cho J."/>
        </authorList>
    </citation>
    <scope>NUCLEOTIDE SEQUENCE [LARGE SCALE GENOMIC DNA]</scope>
    <source>
        <strain evidence="1 2">G-116</strain>
    </source>
</reference>
<protein>
    <submittedName>
        <fullName evidence="1">Uncharacterized protein</fullName>
    </submittedName>
</protein>
<name>A0A4Z0W410_9GAMM</name>
<dbReference type="EMBL" id="SRMF01000006">
    <property type="protein sequence ID" value="TGG92044.1"/>
    <property type="molecule type" value="Genomic_DNA"/>
</dbReference>
<keyword evidence="2" id="KW-1185">Reference proteome</keyword>
<organism evidence="1 2">
    <name type="scientific">Natronospirillum operosum</name>
    <dbReference type="NCBI Taxonomy" id="2759953"/>
    <lineage>
        <taxon>Bacteria</taxon>
        <taxon>Pseudomonadati</taxon>
        <taxon>Pseudomonadota</taxon>
        <taxon>Gammaproteobacteria</taxon>
        <taxon>Oceanospirillales</taxon>
        <taxon>Natronospirillaceae</taxon>
        <taxon>Natronospirillum</taxon>
    </lineage>
</organism>
<gene>
    <name evidence="1" type="ORF">E4656_14280</name>
</gene>
<dbReference type="RefSeq" id="WP_135483973.1">
    <property type="nucleotide sequence ID" value="NZ_SRMF01000006.1"/>
</dbReference>